<reference evidence="7 8" key="1">
    <citation type="journal article" date="2015" name="Genome Announc.">
        <title>Genome Assemblies of Three Soil-Associated Devosia species: D. insulae, D. limi, and D. soli.</title>
        <authorList>
            <person name="Hassan Y.I."/>
            <person name="Lepp D."/>
            <person name="Zhou T."/>
        </authorList>
    </citation>
    <scope>NUCLEOTIDE SEQUENCE [LARGE SCALE GENOMIC DNA]</scope>
    <source>
        <strain evidence="7 8">DS-56</strain>
    </source>
</reference>
<keyword evidence="3 5" id="KW-1133">Transmembrane helix</keyword>
<feature type="transmembrane region" description="Helical" evidence="5">
    <location>
        <begin position="208"/>
        <end position="226"/>
    </location>
</feature>
<feature type="transmembrane region" description="Helical" evidence="5">
    <location>
        <begin position="140"/>
        <end position="168"/>
    </location>
</feature>
<proteinExistence type="predicted"/>
<dbReference type="EMBL" id="LAJE02000359">
    <property type="protein sequence ID" value="OEO28735.1"/>
    <property type="molecule type" value="Genomic_DNA"/>
</dbReference>
<evidence type="ECO:0000256" key="5">
    <source>
        <dbReference type="SAM" id="Phobius"/>
    </source>
</evidence>
<evidence type="ECO:0000313" key="7">
    <source>
        <dbReference type="EMBL" id="OEO28735.1"/>
    </source>
</evidence>
<dbReference type="PANTHER" id="PTHR37422:SF17">
    <property type="entry name" value="O-ANTIGEN LIGASE"/>
    <property type="match status" value="1"/>
</dbReference>
<sequence length="247" mass="26040">MFGILVALLSGTRGALIAAPVLGFVSLAFALARAPARHRGVTLLVAGVVAVLSAILLFIAAKAGLTRALDGFSVTQDVIAGGAVDKSTEERLTMLRGGYQAFLRAPLFGYGWLDMVPAILPYVPESEVERMMTFRQLHNGLLSFAVGAGIPGIISFLILSVAPVIAVLRTARDALFVSRLYLAVTLCVAYAVFQLTIIMIGFEFHTVQYAFMTMVILGFVRVPAVATAPAQSARGKAPVGPETASTA</sequence>
<keyword evidence="2 5" id="KW-0812">Transmembrane</keyword>
<feature type="domain" description="O-antigen ligase-related" evidence="6">
    <location>
        <begin position="3"/>
        <end position="157"/>
    </location>
</feature>
<dbReference type="GO" id="GO:0016020">
    <property type="term" value="C:membrane"/>
    <property type="evidence" value="ECO:0007669"/>
    <property type="project" value="UniProtKB-SubCell"/>
</dbReference>
<gene>
    <name evidence="7" type="ORF">VW23_003300</name>
</gene>
<dbReference type="InterPro" id="IPR007016">
    <property type="entry name" value="O-antigen_ligase-rel_domated"/>
</dbReference>
<keyword evidence="8" id="KW-1185">Reference proteome</keyword>
<dbReference type="RefSeq" id="WP_069911967.1">
    <property type="nucleotide sequence ID" value="NZ_LAJE02000359.1"/>
</dbReference>
<organism evidence="7 8">
    <name type="scientific">Devosia insulae DS-56</name>
    <dbReference type="NCBI Taxonomy" id="1116389"/>
    <lineage>
        <taxon>Bacteria</taxon>
        <taxon>Pseudomonadati</taxon>
        <taxon>Pseudomonadota</taxon>
        <taxon>Alphaproteobacteria</taxon>
        <taxon>Hyphomicrobiales</taxon>
        <taxon>Devosiaceae</taxon>
        <taxon>Devosia</taxon>
    </lineage>
</organism>
<protein>
    <recommendedName>
        <fullName evidence="6">O-antigen ligase-related domain-containing protein</fullName>
    </recommendedName>
</protein>
<evidence type="ECO:0000256" key="1">
    <source>
        <dbReference type="ARBA" id="ARBA00004141"/>
    </source>
</evidence>
<evidence type="ECO:0000259" key="6">
    <source>
        <dbReference type="Pfam" id="PF04932"/>
    </source>
</evidence>
<evidence type="ECO:0000313" key="8">
    <source>
        <dbReference type="Proteomes" id="UP000095463"/>
    </source>
</evidence>
<dbReference type="Pfam" id="PF04932">
    <property type="entry name" value="Wzy_C"/>
    <property type="match status" value="1"/>
</dbReference>
<keyword evidence="4 5" id="KW-0472">Membrane</keyword>
<dbReference type="Proteomes" id="UP000095463">
    <property type="component" value="Unassembled WGS sequence"/>
</dbReference>
<comment type="caution">
    <text evidence="7">The sequence shown here is derived from an EMBL/GenBank/DDBJ whole genome shotgun (WGS) entry which is preliminary data.</text>
</comment>
<name>A0A1E5XJI0_9HYPH</name>
<dbReference type="InterPro" id="IPR051533">
    <property type="entry name" value="WaaL-like"/>
</dbReference>
<accession>A0A1E5XJI0</accession>
<feature type="transmembrane region" description="Helical" evidence="5">
    <location>
        <begin position="40"/>
        <end position="61"/>
    </location>
</feature>
<feature type="transmembrane region" description="Helical" evidence="5">
    <location>
        <begin position="180"/>
        <end position="202"/>
    </location>
</feature>
<dbReference type="AlphaFoldDB" id="A0A1E5XJI0"/>
<comment type="subcellular location">
    <subcellularLocation>
        <location evidence="1">Membrane</location>
        <topology evidence="1">Multi-pass membrane protein</topology>
    </subcellularLocation>
</comment>
<dbReference type="PANTHER" id="PTHR37422">
    <property type="entry name" value="TEICHURONIC ACID BIOSYNTHESIS PROTEIN TUAE"/>
    <property type="match status" value="1"/>
</dbReference>
<evidence type="ECO:0000256" key="3">
    <source>
        <dbReference type="ARBA" id="ARBA00022989"/>
    </source>
</evidence>
<evidence type="ECO:0000256" key="4">
    <source>
        <dbReference type="ARBA" id="ARBA00023136"/>
    </source>
</evidence>
<evidence type="ECO:0000256" key="2">
    <source>
        <dbReference type="ARBA" id="ARBA00022692"/>
    </source>
</evidence>